<dbReference type="Proteomes" id="UP001589818">
    <property type="component" value="Unassembled WGS sequence"/>
</dbReference>
<gene>
    <name evidence="3" type="ORF">ACFFJ8_03895</name>
</gene>
<dbReference type="PRINTS" id="PR00081">
    <property type="entry name" value="GDHRDH"/>
</dbReference>
<dbReference type="EMBL" id="JBHLVF010000008">
    <property type="protein sequence ID" value="MFC0390516.1"/>
    <property type="molecule type" value="Genomic_DNA"/>
</dbReference>
<dbReference type="InterPro" id="IPR002347">
    <property type="entry name" value="SDR_fam"/>
</dbReference>
<reference evidence="3 4" key="1">
    <citation type="submission" date="2024-09" db="EMBL/GenBank/DDBJ databases">
        <authorList>
            <person name="Sun Q."/>
            <person name="Mori K."/>
        </authorList>
    </citation>
    <scope>NUCLEOTIDE SEQUENCE [LARGE SCALE GENOMIC DNA]</scope>
    <source>
        <strain evidence="3 4">CCM 4839</strain>
    </source>
</reference>
<dbReference type="EC" id="1.1.1.-" evidence="3"/>
<dbReference type="PROSITE" id="PS00061">
    <property type="entry name" value="ADH_SHORT"/>
    <property type="match status" value="1"/>
</dbReference>
<dbReference type="Gene3D" id="3.40.50.720">
    <property type="entry name" value="NAD(P)-binding Rossmann-like Domain"/>
    <property type="match status" value="1"/>
</dbReference>
<keyword evidence="4" id="KW-1185">Reference proteome</keyword>
<dbReference type="GO" id="GO:0016491">
    <property type="term" value="F:oxidoreductase activity"/>
    <property type="evidence" value="ECO:0007669"/>
    <property type="project" value="UniProtKB-KW"/>
</dbReference>
<accession>A0ABV6J3U2</accession>
<dbReference type="InterPro" id="IPR036291">
    <property type="entry name" value="NAD(P)-bd_dom_sf"/>
</dbReference>
<dbReference type="NCBIfam" id="NF005559">
    <property type="entry name" value="PRK07231.1"/>
    <property type="match status" value="1"/>
</dbReference>
<evidence type="ECO:0000256" key="2">
    <source>
        <dbReference type="ARBA" id="ARBA00023002"/>
    </source>
</evidence>
<evidence type="ECO:0000256" key="1">
    <source>
        <dbReference type="ARBA" id="ARBA00006484"/>
    </source>
</evidence>
<dbReference type="PRINTS" id="PR00080">
    <property type="entry name" value="SDRFAMILY"/>
</dbReference>
<dbReference type="CDD" id="cd05233">
    <property type="entry name" value="SDR_c"/>
    <property type="match status" value="1"/>
</dbReference>
<dbReference type="PANTHER" id="PTHR42760:SF133">
    <property type="entry name" value="3-OXOACYL-[ACYL-CARRIER-PROTEIN] REDUCTASE"/>
    <property type="match status" value="1"/>
</dbReference>
<dbReference type="InterPro" id="IPR020904">
    <property type="entry name" value="Sc_DH/Rdtase_CS"/>
</dbReference>
<dbReference type="RefSeq" id="WP_204820135.1">
    <property type="nucleotide sequence ID" value="NZ_JANHOF010000010.1"/>
</dbReference>
<comment type="similarity">
    <text evidence="1">Belongs to the short-chain dehydrogenases/reductases (SDR) family.</text>
</comment>
<protein>
    <submittedName>
        <fullName evidence="3">SDR family NAD(P)-dependent oxidoreductase</fullName>
        <ecNumber evidence="3">1.1.1.-</ecNumber>
    </submittedName>
</protein>
<dbReference type="NCBIfam" id="NF009466">
    <property type="entry name" value="PRK12826.1-2"/>
    <property type="match status" value="1"/>
</dbReference>
<keyword evidence="2 3" id="KW-0560">Oxidoreductase</keyword>
<evidence type="ECO:0000313" key="3">
    <source>
        <dbReference type="EMBL" id="MFC0390516.1"/>
    </source>
</evidence>
<dbReference type="SUPFAM" id="SSF51735">
    <property type="entry name" value="NAD(P)-binding Rossmann-fold domains"/>
    <property type="match status" value="1"/>
</dbReference>
<dbReference type="PANTHER" id="PTHR42760">
    <property type="entry name" value="SHORT-CHAIN DEHYDROGENASES/REDUCTASES FAMILY MEMBER"/>
    <property type="match status" value="1"/>
</dbReference>
<name>A0ABV6J3U2_9BACL</name>
<comment type="caution">
    <text evidence="3">The sequence shown here is derived from an EMBL/GenBank/DDBJ whole genome shotgun (WGS) entry which is preliminary data.</text>
</comment>
<dbReference type="Pfam" id="PF13561">
    <property type="entry name" value="adh_short_C2"/>
    <property type="match status" value="1"/>
</dbReference>
<proteinExistence type="inferred from homology"/>
<sequence>MRLQGQRALVTGGARGIGKGIVERYLAEGAKVIVMDRSEADLKETQAELAEAGYGDSVRFLVCDISDPELLERQAAEAISYWQGLDILVNNAGIAFREPFMDITPDHWNKVMNINLNAVFQLSQIAARQMIQQGTGGSIVNMSSKNGLGGSPMLAHYNASKAGIILMTQSIAVELAPHAIRVNAVAPGFIDTPLDRALREKEGLPPYSERTPMKRLGTIEEVANVFLFLASKESSYVTGATITVDGGHMANASEV</sequence>
<organism evidence="3 4">
    <name type="scientific">Paenibacillus mendelii</name>
    <dbReference type="NCBI Taxonomy" id="206163"/>
    <lineage>
        <taxon>Bacteria</taxon>
        <taxon>Bacillati</taxon>
        <taxon>Bacillota</taxon>
        <taxon>Bacilli</taxon>
        <taxon>Bacillales</taxon>
        <taxon>Paenibacillaceae</taxon>
        <taxon>Paenibacillus</taxon>
    </lineage>
</organism>
<evidence type="ECO:0000313" key="4">
    <source>
        <dbReference type="Proteomes" id="UP001589818"/>
    </source>
</evidence>